<keyword evidence="6" id="KW-0464">Manganese</keyword>
<feature type="binding site" evidence="7">
    <location>
        <position position="85"/>
    </location>
    <ligand>
        <name>Zn(2+)</name>
        <dbReference type="ChEBI" id="CHEBI:29105"/>
        <label>1</label>
    </ligand>
</feature>
<reference evidence="9" key="1">
    <citation type="submission" date="2020-02" db="EMBL/GenBank/DDBJ databases">
        <authorList>
            <person name="Meier V. D."/>
        </authorList>
    </citation>
    <scope>NUCLEOTIDE SEQUENCE</scope>
    <source>
        <strain evidence="9">AVDCRST_MAG28</strain>
    </source>
</reference>
<dbReference type="GO" id="GO:0050538">
    <property type="term" value="F:N-carbamoyl-L-amino-acid hydrolase activity"/>
    <property type="evidence" value="ECO:0007669"/>
    <property type="project" value="UniProtKB-EC"/>
</dbReference>
<dbReference type="Pfam" id="PF07687">
    <property type="entry name" value="M20_dimer"/>
    <property type="match status" value="1"/>
</dbReference>
<organism evidence="9">
    <name type="scientific">uncultured Rubrobacteraceae bacterium</name>
    <dbReference type="NCBI Taxonomy" id="349277"/>
    <lineage>
        <taxon>Bacteria</taxon>
        <taxon>Bacillati</taxon>
        <taxon>Actinomycetota</taxon>
        <taxon>Rubrobacteria</taxon>
        <taxon>Rubrobacterales</taxon>
        <taxon>Rubrobacteraceae</taxon>
        <taxon>environmental samples</taxon>
    </lineage>
</organism>
<dbReference type="AlphaFoldDB" id="A0A6J4Q7H3"/>
<name>A0A6J4Q7H3_9ACTN</name>
<evidence type="ECO:0000256" key="1">
    <source>
        <dbReference type="ARBA" id="ARBA00001936"/>
    </source>
</evidence>
<dbReference type="GO" id="GO:0046872">
    <property type="term" value="F:metal ion binding"/>
    <property type="evidence" value="ECO:0007669"/>
    <property type="project" value="UniProtKB-KW"/>
</dbReference>
<dbReference type="InterPro" id="IPR010158">
    <property type="entry name" value="Amidase_Cbmase"/>
</dbReference>
<comment type="similarity">
    <text evidence="2">Belongs to the peptidase M20 family.</text>
</comment>
<dbReference type="Pfam" id="PF01546">
    <property type="entry name" value="Peptidase_M20"/>
    <property type="match status" value="1"/>
</dbReference>
<keyword evidence="4 7" id="KW-0479">Metal-binding</keyword>
<feature type="binding site" evidence="7">
    <location>
        <position position="195"/>
    </location>
    <ligand>
        <name>Zn(2+)</name>
        <dbReference type="ChEBI" id="CHEBI:29105"/>
        <label>1</label>
    </ligand>
</feature>
<dbReference type="EMBL" id="CADCVE010000001">
    <property type="protein sequence ID" value="CAA9432606.1"/>
    <property type="molecule type" value="Genomic_DNA"/>
</dbReference>
<evidence type="ECO:0000256" key="5">
    <source>
        <dbReference type="ARBA" id="ARBA00022801"/>
    </source>
</evidence>
<evidence type="ECO:0000256" key="7">
    <source>
        <dbReference type="PIRSR" id="PIRSR001235-1"/>
    </source>
</evidence>
<protein>
    <submittedName>
        <fullName evidence="9">N-carbamoyl-L-amino acid hydrolase</fullName>
        <ecNumber evidence="9">3.5.1.87</ecNumber>
    </submittedName>
</protein>
<proteinExistence type="inferred from homology"/>
<dbReference type="PIRSF" id="PIRSF001235">
    <property type="entry name" value="Amidase_carbamoylase"/>
    <property type="match status" value="1"/>
</dbReference>
<dbReference type="PANTHER" id="PTHR32494:SF19">
    <property type="entry name" value="ALLANTOATE DEIMINASE-RELATED"/>
    <property type="match status" value="1"/>
</dbReference>
<sequence>MPDSPAGIDQERLWSRLSELSKIGKSEGAGVTRLSFTREERAAKDLVASYMREAGLEVREDAIGNLIGRREGRDRDAPIVLAGSHVDSVRNGGDFDGPLGVLGAVEALHTMSERELETERPLEVVAFTDEEGARFSSGMIGSRALAGTLKPEDLQAKDRDGVSIAEAMRACGLDPERIGEAARAAGSVHSYVELHIEQGGILESRALPVGIVTGIAGPAWLRLTLTGEAAHAGTTPMGLRRDALAAAAAVMGRIEREAMRTGTSVGTVGQLELSPGGINIVPGHVSFSLDLRDIDEDIRNDVEARIMHEAMLLCEKRGVSLGTKTLQRLPPAPCSKLVQEAARAACREQGFEPFELASGAGHDGMHLTELCPIGMIFVRSKRGISHNPAEYSSKEDCAAGAAVLYRTLLGLAREI</sequence>
<dbReference type="InterPro" id="IPR036264">
    <property type="entry name" value="Bact_exopeptidase_dim_dom"/>
</dbReference>
<feature type="binding site" evidence="7">
    <location>
        <position position="96"/>
    </location>
    <ligand>
        <name>Zn(2+)</name>
        <dbReference type="ChEBI" id="CHEBI:29105"/>
        <label>2</label>
    </ligand>
</feature>
<gene>
    <name evidence="9" type="ORF">AVDCRST_MAG28-1562</name>
</gene>
<dbReference type="GO" id="GO:0016813">
    <property type="term" value="F:hydrolase activity, acting on carbon-nitrogen (but not peptide) bonds, in linear amidines"/>
    <property type="evidence" value="ECO:0007669"/>
    <property type="project" value="InterPro"/>
</dbReference>
<dbReference type="Gene3D" id="3.40.630.10">
    <property type="entry name" value="Zn peptidases"/>
    <property type="match status" value="1"/>
</dbReference>
<dbReference type="SUPFAM" id="SSF55031">
    <property type="entry name" value="Bacterial exopeptidase dimerisation domain"/>
    <property type="match status" value="1"/>
</dbReference>
<feature type="binding site" evidence="7">
    <location>
        <position position="131"/>
    </location>
    <ligand>
        <name>Zn(2+)</name>
        <dbReference type="ChEBI" id="CHEBI:29105"/>
        <label>2</label>
    </ligand>
</feature>
<evidence type="ECO:0000256" key="2">
    <source>
        <dbReference type="ARBA" id="ARBA00006153"/>
    </source>
</evidence>
<dbReference type="EC" id="3.5.1.87" evidence="9"/>
<evidence type="ECO:0000313" key="9">
    <source>
        <dbReference type="EMBL" id="CAA9432606.1"/>
    </source>
</evidence>
<dbReference type="SUPFAM" id="SSF53187">
    <property type="entry name" value="Zn-dependent exopeptidases"/>
    <property type="match status" value="1"/>
</dbReference>
<evidence type="ECO:0000256" key="4">
    <source>
        <dbReference type="ARBA" id="ARBA00022723"/>
    </source>
</evidence>
<evidence type="ECO:0000256" key="3">
    <source>
        <dbReference type="ARBA" id="ARBA00011738"/>
    </source>
</evidence>
<feature type="binding site" evidence="7">
    <location>
        <position position="96"/>
    </location>
    <ligand>
        <name>Zn(2+)</name>
        <dbReference type="ChEBI" id="CHEBI:29105"/>
        <label>1</label>
    </ligand>
</feature>
<keyword evidence="5 9" id="KW-0378">Hydrolase</keyword>
<dbReference type="NCBIfam" id="NF006771">
    <property type="entry name" value="PRK09290.1-5"/>
    <property type="match status" value="1"/>
</dbReference>
<comment type="subunit">
    <text evidence="3">Homodimer.</text>
</comment>
<feature type="binding site" evidence="7">
    <location>
        <position position="386"/>
    </location>
    <ligand>
        <name>Zn(2+)</name>
        <dbReference type="ChEBI" id="CHEBI:29105"/>
        <label>2</label>
    </ligand>
</feature>
<comment type="cofactor">
    <cofactor evidence="7">
        <name>Zn(2+)</name>
        <dbReference type="ChEBI" id="CHEBI:29105"/>
    </cofactor>
    <text evidence="7">Binds 2 Zn(2+) ions per subunit.</text>
</comment>
<dbReference type="InterPro" id="IPR002933">
    <property type="entry name" value="Peptidase_M20"/>
</dbReference>
<feature type="domain" description="Peptidase M20 dimerisation" evidence="8">
    <location>
        <begin position="214"/>
        <end position="308"/>
    </location>
</feature>
<dbReference type="CDD" id="cd03884">
    <property type="entry name" value="M20_bAS"/>
    <property type="match status" value="1"/>
</dbReference>
<dbReference type="NCBIfam" id="TIGR01879">
    <property type="entry name" value="hydantase"/>
    <property type="match status" value="1"/>
</dbReference>
<comment type="cofactor">
    <cofactor evidence="1">
        <name>Mn(2+)</name>
        <dbReference type="ChEBI" id="CHEBI:29035"/>
    </cofactor>
</comment>
<evidence type="ECO:0000259" key="8">
    <source>
        <dbReference type="Pfam" id="PF07687"/>
    </source>
</evidence>
<evidence type="ECO:0000256" key="6">
    <source>
        <dbReference type="ARBA" id="ARBA00023211"/>
    </source>
</evidence>
<accession>A0A6J4Q7H3</accession>
<keyword evidence="7" id="KW-0862">Zinc</keyword>
<dbReference type="InterPro" id="IPR011650">
    <property type="entry name" value="Peptidase_M20_dimer"/>
</dbReference>
<dbReference type="Gene3D" id="3.30.70.360">
    <property type="match status" value="1"/>
</dbReference>
<dbReference type="PANTHER" id="PTHR32494">
    <property type="entry name" value="ALLANTOATE DEIMINASE-RELATED"/>
    <property type="match status" value="1"/>
</dbReference>